<comment type="similarity">
    <text evidence="1 5">Belongs to the iron/ascorbate-dependent oxidoreductase family.</text>
</comment>
<dbReference type="PANTHER" id="PTHR10209">
    <property type="entry name" value="OXIDOREDUCTASE, 2OG-FE II OXYGENASE FAMILY PROTEIN"/>
    <property type="match status" value="1"/>
</dbReference>
<dbReference type="InParanoid" id="A0A067NBV2"/>
<dbReference type="Pfam" id="PF14226">
    <property type="entry name" value="DIOX_N"/>
    <property type="match status" value="1"/>
</dbReference>
<dbReference type="InterPro" id="IPR027443">
    <property type="entry name" value="IPNS-like_sf"/>
</dbReference>
<keyword evidence="2 5" id="KW-0479">Metal-binding</keyword>
<accession>A0A067NBV2</accession>
<dbReference type="AlphaFoldDB" id="A0A067NBV2"/>
<dbReference type="HOGENOM" id="CLU_010119_6_3_1"/>
<organism evidence="7 8">
    <name type="scientific">Pleurotus ostreatus (strain PC15)</name>
    <name type="common">Oyster mushroom</name>
    <dbReference type="NCBI Taxonomy" id="1137138"/>
    <lineage>
        <taxon>Eukaryota</taxon>
        <taxon>Fungi</taxon>
        <taxon>Dikarya</taxon>
        <taxon>Basidiomycota</taxon>
        <taxon>Agaricomycotina</taxon>
        <taxon>Agaricomycetes</taxon>
        <taxon>Agaricomycetidae</taxon>
        <taxon>Agaricales</taxon>
        <taxon>Pleurotineae</taxon>
        <taxon>Pleurotaceae</taxon>
        <taxon>Pleurotus</taxon>
    </lineage>
</organism>
<sequence>MGKLDNGINFGELDLEDDRNRLPLNPHLLRASNASSFADAEDREYIRADTNHVRSFNKPRRKCPFKFSLCNLLLCDSDLTPAYSSSPEARRELADLIRDACVNVGFFYVSNHTIPEQVINTAIDAAKRFFALSTEEKMRLDIHATTNYKGYTALLAENTDPNNAGDLHEGFDIGPEGSSDPVKMDAPMAGGNVWPPDEIIPGFKKDVLEYYESALNLGRTLFPLFALALDLEEDFFIDKTRNSAAILRLLHYPPQEAKPADKVIGIGAHTDYECFTLLYQDASGGLQVQNADGRWIDAVPIPGTIVVNLGDQFARWTNDTFKSTPHRAINSSGSERYSIPLFFGTDYEVLLEPIRTCVSETNPPKYPVVKAGDYVRSRLEATYQ</sequence>
<feature type="domain" description="Fe2OG dioxygenase" evidence="6">
    <location>
        <begin position="242"/>
        <end position="345"/>
    </location>
</feature>
<dbReference type="OrthoDB" id="288590at2759"/>
<dbReference type="VEuPathDB" id="FungiDB:PLEOSDRAFT_1045113"/>
<dbReference type="EMBL" id="KL198010">
    <property type="protein sequence ID" value="KDQ25518.1"/>
    <property type="molecule type" value="Genomic_DNA"/>
</dbReference>
<dbReference type="Gene3D" id="2.60.120.330">
    <property type="entry name" value="B-lactam Antibiotic, Isopenicillin N Synthase, Chain"/>
    <property type="match status" value="1"/>
</dbReference>
<dbReference type="STRING" id="1137138.A0A067NBV2"/>
<keyword evidence="4 5" id="KW-0408">Iron</keyword>
<dbReference type="PROSITE" id="PS51471">
    <property type="entry name" value="FE2OG_OXY"/>
    <property type="match status" value="1"/>
</dbReference>
<dbReference type="InterPro" id="IPR005123">
    <property type="entry name" value="Oxoglu/Fe-dep_dioxygenase_dom"/>
</dbReference>
<dbReference type="GO" id="GO:0016491">
    <property type="term" value="F:oxidoreductase activity"/>
    <property type="evidence" value="ECO:0007669"/>
    <property type="project" value="UniProtKB-KW"/>
</dbReference>
<reference evidence="8" key="1">
    <citation type="journal article" date="2014" name="Proc. Natl. Acad. Sci. U.S.A.">
        <title>Extensive sampling of basidiomycete genomes demonstrates inadequacy of the white-rot/brown-rot paradigm for wood decay fungi.</title>
        <authorList>
            <person name="Riley R."/>
            <person name="Salamov A.A."/>
            <person name="Brown D.W."/>
            <person name="Nagy L.G."/>
            <person name="Floudas D."/>
            <person name="Held B.W."/>
            <person name="Levasseur A."/>
            <person name="Lombard V."/>
            <person name="Morin E."/>
            <person name="Otillar R."/>
            <person name="Lindquist E.A."/>
            <person name="Sun H."/>
            <person name="LaButti K.M."/>
            <person name="Schmutz J."/>
            <person name="Jabbour D."/>
            <person name="Luo H."/>
            <person name="Baker S.E."/>
            <person name="Pisabarro A.G."/>
            <person name="Walton J.D."/>
            <person name="Blanchette R.A."/>
            <person name="Henrissat B."/>
            <person name="Martin F."/>
            <person name="Cullen D."/>
            <person name="Hibbett D.S."/>
            <person name="Grigoriev I.V."/>
        </authorList>
    </citation>
    <scope>NUCLEOTIDE SEQUENCE [LARGE SCALE GENOMIC DNA]</scope>
    <source>
        <strain evidence="8">PC15</strain>
    </source>
</reference>
<keyword evidence="3 5" id="KW-0560">Oxidoreductase</keyword>
<dbReference type="InterPro" id="IPR044861">
    <property type="entry name" value="IPNS-like_FE2OG_OXY"/>
</dbReference>
<dbReference type="Proteomes" id="UP000027073">
    <property type="component" value="Unassembled WGS sequence"/>
</dbReference>
<dbReference type="InterPro" id="IPR026992">
    <property type="entry name" value="DIOX_N"/>
</dbReference>
<dbReference type="PRINTS" id="PR00682">
    <property type="entry name" value="IPNSYNTHASE"/>
</dbReference>
<evidence type="ECO:0000259" key="6">
    <source>
        <dbReference type="PROSITE" id="PS51471"/>
    </source>
</evidence>
<evidence type="ECO:0000256" key="1">
    <source>
        <dbReference type="ARBA" id="ARBA00008056"/>
    </source>
</evidence>
<evidence type="ECO:0000256" key="5">
    <source>
        <dbReference type="RuleBase" id="RU003682"/>
    </source>
</evidence>
<evidence type="ECO:0000313" key="7">
    <source>
        <dbReference type="EMBL" id="KDQ25518.1"/>
    </source>
</evidence>
<gene>
    <name evidence="7" type="ORF">PLEOSDRAFT_1045113</name>
</gene>
<dbReference type="PANTHER" id="PTHR10209:SF881">
    <property type="entry name" value="FI07970P-RELATED"/>
    <property type="match status" value="1"/>
</dbReference>
<protein>
    <recommendedName>
        <fullName evidence="6">Fe2OG dioxygenase domain-containing protein</fullName>
    </recommendedName>
</protein>
<dbReference type="GO" id="GO:0046872">
    <property type="term" value="F:metal ion binding"/>
    <property type="evidence" value="ECO:0007669"/>
    <property type="project" value="UniProtKB-KW"/>
</dbReference>
<proteinExistence type="inferred from homology"/>
<dbReference type="Pfam" id="PF03171">
    <property type="entry name" value="2OG-FeII_Oxy"/>
    <property type="match status" value="1"/>
</dbReference>
<evidence type="ECO:0000256" key="2">
    <source>
        <dbReference type="ARBA" id="ARBA00022723"/>
    </source>
</evidence>
<name>A0A067NBV2_PLEO1</name>
<evidence type="ECO:0000256" key="4">
    <source>
        <dbReference type="ARBA" id="ARBA00023004"/>
    </source>
</evidence>
<dbReference type="SUPFAM" id="SSF51197">
    <property type="entry name" value="Clavaminate synthase-like"/>
    <property type="match status" value="1"/>
</dbReference>
<evidence type="ECO:0000256" key="3">
    <source>
        <dbReference type="ARBA" id="ARBA00023002"/>
    </source>
</evidence>
<evidence type="ECO:0000313" key="8">
    <source>
        <dbReference type="Proteomes" id="UP000027073"/>
    </source>
</evidence>
<dbReference type="FunCoup" id="A0A067NBV2">
    <property type="interactions" value="5"/>
</dbReference>